<gene>
    <name evidence="1" type="ORF">CHC_T00008126001</name>
</gene>
<name>R7Q3J3_CHOCR</name>
<sequence>MPTFLASNPHGRFMPSRAGIFRLRASVHRLRKIPEDSIRCRKPDNIIVCEGVISWSCQGAHE</sequence>
<accession>R7Q3J3</accession>
<dbReference type="EMBL" id="HG001495">
    <property type="protein sequence ID" value="CDF32453.1"/>
    <property type="molecule type" value="Genomic_DNA"/>
</dbReference>
<protein>
    <submittedName>
        <fullName evidence="1">Uncharacterized protein</fullName>
    </submittedName>
</protein>
<evidence type="ECO:0000313" key="1">
    <source>
        <dbReference type="EMBL" id="CDF32453.1"/>
    </source>
</evidence>
<dbReference type="RefSeq" id="XP_005712118.1">
    <property type="nucleotide sequence ID" value="XM_005712061.1"/>
</dbReference>
<dbReference type="Gramene" id="CDF32453">
    <property type="protein sequence ID" value="CDF32453"/>
    <property type="gene ID" value="CHC_T00008126001"/>
</dbReference>
<evidence type="ECO:0000313" key="2">
    <source>
        <dbReference type="Proteomes" id="UP000012073"/>
    </source>
</evidence>
<dbReference type="Proteomes" id="UP000012073">
    <property type="component" value="Unassembled WGS sequence"/>
</dbReference>
<proteinExistence type="predicted"/>
<dbReference type="KEGG" id="ccp:CHC_T00008126001"/>
<dbReference type="AlphaFoldDB" id="R7Q3J3"/>
<keyword evidence="2" id="KW-1185">Reference proteome</keyword>
<dbReference type="GeneID" id="17319827"/>
<organism evidence="1 2">
    <name type="scientific">Chondrus crispus</name>
    <name type="common">Carrageen Irish moss</name>
    <name type="synonym">Polymorpha crispa</name>
    <dbReference type="NCBI Taxonomy" id="2769"/>
    <lineage>
        <taxon>Eukaryota</taxon>
        <taxon>Rhodophyta</taxon>
        <taxon>Florideophyceae</taxon>
        <taxon>Rhodymeniophycidae</taxon>
        <taxon>Gigartinales</taxon>
        <taxon>Gigartinaceae</taxon>
        <taxon>Chondrus</taxon>
    </lineage>
</organism>
<reference evidence="2" key="1">
    <citation type="journal article" date="2013" name="Proc. Natl. Acad. Sci. U.S.A.">
        <title>Genome structure and metabolic features in the red seaweed Chondrus crispus shed light on evolution of the Archaeplastida.</title>
        <authorList>
            <person name="Collen J."/>
            <person name="Porcel B."/>
            <person name="Carre W."/>
            <person name="Ball S.G."/>
            <person name="Chaparro C."/>
            <person name="Tonon T."/>
            <person name="Barbeyron T."/>
            <person name="Michel G."/>
            <person name="Noel B."/>
            <person name="Valentin K."/>
            <person name="Elias M."/>
            <person name="Artiguenave F."/>
            <person name="Arun A."/>
            <person name="Aury J.M."/>
            <person name="Barbosa-Neto J.F."/>
            <person name="Bothwell J.H."/>
            <person name="Bouget F.Y."/>
            <person name="Brillet L."/>
            <person name="Cabello-Hurtado F."/>
            <person name="Capella-Gutierrez S."/>
            <person name="Charrier B."/>
            <person name="Cladiere L."/>
            <person name="Cock J.M."/>
            <person name="Coelho S.M."/>
            <person name="Colleoni C."/>
            <person name="Czjzek M."/>
            <person name="Da Silva C."/>
            <person name="Delage L."/>
            <person name="Denoeud F."/>
            <person name="Deschamps P."/>
            <person name="Dittami S.M."/>
            <person name="Gabaldon T."/>
            <person name="Gachon C.M."/>
            <person name="Groisillier A."/>
            <person name="Herve C."/>
            <person name="Jabbari K."/>
            <person name="Katinka M."/>
            <person name="Kloareg B."/>
            <person name="Kowalczyk N."/>
            <person name="Labadie K."/>
            <person name="Leblanc C."/>
            <person name="Lopez P.J."/>
            <person name="McLachlan D.H."/>
            <person name="Meslet-Cladiere L."/>
            <person name="Moustafa A."/>
            <person name="Nehr Z."/>
            <person name="Nyvall Collen P."/>
            <person name="Panaud O."/>
            <person name="Partensky F."/>
            <person name="Poulain J."/>
            <person name="Rensing S.A."/>
            <person name="Rousvoal S."/>
            <person name="Samson G."/>
            <person name="Symeonidi A."/>
            <person name="Weissenbach J."/>
            <person name="Zambounis A."/>
            <person name="Wincker P."/>
            <person name="Boyen C."/>
        </authorList>
    </citation>
    <scope>NUCLEOTIDE SEQUENCE [LARGE SCALE GENOMIC DNA]</scope>
    <source>
        <strain evidence="2">cv. Stackhouse</strain>
    </source>
</reference>